<evidence type="ECO:0000259" key="3">
    <source>
        <dbReference type="Pfam" id="PF00462"/>
    </source>
</evidence>
<dbReference type="PROSITE" id="PS51354">
    <property type="entry name" value="GLUTAREDOXIN_2"/>
    <property type="match status" value="1"/>
</dbReference>
<gene>
    <name evidence="5" type="ORF">AACH10_19645</name>
</gene>
<dbReference type="Gene3D" id="3.40.30.10">
    <property type="entry name" value="Glutaredoxin"/>
    <property type="match status" value="1"/>
</dbReference>
<feature type="domain" description="Glutaredoxin" evidence="3">
    <location>
        <begin position="84"/>
        <end position="140"/>
    </location>
</feature>
<dbReference type="InterPro" id="IPR036249">
    <property type="entry name" value="Thioredoxin-like_sf"/>
</dbReference>
<dbReference type="InterPro" id="IPR002109">
    <property type="entry name" value="Glutaredoxin"/>
</dbReference>
<dbReference type="SUPFAM" id="SSF52833">
    <property type="entry name" value="Thioredoxin-like"/>
    <property type="match status" value="1"/>
</dbReference>
<name>A0ABU9CL47_9BURK</name>
<evidence type="ECO:0000256" key="1">
    <source>
        <dbReference type="SAM" id="MobiDB-lite"/>
    </source>
</evidence>
<feature type="chain" id="PRO_5046709746" evidence="2">
    <location>
        <begin position="25"/>
        <end position="218"/>
    </location>
</feature>
<keyword evidence="6" id="KW-1185">Reference proteome</keyword>
<dbReference type="EMBL" id="JBBUTH010000009">
    <property type="protein sequence ID" value="MEK8052476.1"/>
    <property type="molecule type" value="Genomic_DNA"/>
</dbReference>
<feature type="domain" description="DUF4124" evidence="4">
    <location>
        <begin position="12"/>
        <end position="50"/>
    </location>
</feature>
<dbReference type="Pfam" id="PF13511">
    <property type="entry name" value="DUF4124"/>
    <property type="match status" value="1"/>
</dbReference>
<dbReference type="Pfam" id="PF00462">
    <property type="entry name" value="Glutaredoxin"/>
    <property type="match status" value="1"/>
</dbReference>
<evidence type="ECO:0000313" key="5">
    <source>
        <dbReference type="EMBL" id="MEK8052476.1"/>
    </source>
</evidence>
<evidence type="ECO:0000313" key="6">
    <source>
        <dbReference type="Proteomes" id="UP001365405"/>
    </source>
</evidence>
<sequence>MRPTPPTAALLLMLAALAAMPASAQYKVIGPDGRVTYTDRPTTDPAHRVQALRKSGAGAGDDAAAPLATGLPQALRQPVARFPVTLITTPDCGPCDTARQQLQRRGVPYTELGVATPEDQQALQRLTGGLTVPSVSIGSQVMRGWQESDWMATLDLAGYPKESALPKGWRWAAVRPLAAPRPAAEPADERPAPSAATAPAAPPPVPTESIGPVPQIRF</sequence>
<organism evidence="5 6">
    <name type="scientific">Pseudaquabacterium inlustre</name>
    <dbReference type="NCBI Taxonomy" id="2984192"/>
    <lineage>
        <taxon>Bacteria</taxon>
        <taxon>Pseudomonadati</taxon>
        <taxon>Pseudomonadota</taxon>
        <taxon>Betaproteobacteria</taxon>
        <taxon>Burkholderiales</taxon>
        <taxon>Sphaerotilaceae</taxon>
        <taxon>Pseudaquabacterium</taxon>
    </lineage>
</organism>
<reference evidence="5 6" key="1">
    <citation type="submission" date="2024-04" db="EMBL/GenBank/DDBJ databases">
        <title>Novel species of the genus Ideonella isolated from streams.</title>
        <authorList>
            <person name="Lu H."/>
        </authorList>
    </citation>
    <scope>NUCLEOTIDE SEQUENCE [LARGE SCALE GENOMIC DNA]</scope>
    <source>
        <strain evidence="5 6">DXS22W</strain>
    </source>
</reference>
<protein>
    <submittedName>
        <fullName evidence="5">Glutaredoxin family protein</fullName>
    </submittedName>
</protein>
<comment type="caution">
    <text evidence="5">The sequence shown here is derived from an EMBL/GenBank/DDBJ whole genome shotgun (WGS) entry which is preliminary data.</text>
</comment>
<dbReference type="Proteomes" id="UP001365405">
    <property type="component" value="Unassembled WGS sequence"/>
</dbReference>
<feature type="region of interest" description="Disordered" evidence="1">
    <location>
        <begin position="179"/>
        <end position="218"/>
    </location>
</feature>
<keyword evidence="2" id="KW-0732">Signal</keyword>
<evidence type="ECO:0000259" key="4">
    <source>
        <dbReference type="Pfam" id="PF13511"/>
    </source>
</evidence>
<feature type="signal peptide" evidence="2">
    <location>
        <begin position="1"/>
        <end position="24"/>
    </location>
</feature>
<proteinExistence type="predicted"/>
<accession>A0ABU9CL47</accession>
<dbReference type="InterPro" id="IPR025392">
    <property type="entry name" value="DUF4124"/>
</dbReference>
<evidence type="ECO:0000256" key="2">
    <source>
        <dbReference type="SAM" id="SignalP"/>
    </source>
</evidence>
<dbReference type="CDD" id="cd02976">
    <property type="entry name" value="NrdH"/>
    <property type="match status" value="1"/>
</dbReference>
<dbReference type="RefSeq" id="WP_341412182.1">
    <property type="nucleotide sequence ID" value="NZ_JBBUTH010000009.1"/>
</dbReference>